<keyword evidence="9" id="KW-0175">Coiled coil</keyword>
<dbReference type="FunFam" id="3.40.1800.20:FF:000002">
    <property type="entry name" value="Weckle, isoform B"/>
    <property type="match status" value="1"/>
</dbReference>
<dbReference type="SMART" id="SM00868">
    <property type="entry name" value="zf-AD"/>
    <property type="match status" value="1"/>
</dbReference>
<evidence type="ECO:0000256" key="5">
    <source>
        <dbReference type="ARBA" id="ARBA00022833"/>
    </source>
</evidence>
<feature type="binding site" evidence="8">
    <location>
        <position position="22"/>
    </location>
    <ligand>
        <name>Zn(2+)</name>
        <dbReference type="ChEBI" id="CHEBI:29105"/>
    </ligand>
</feature>
<dbReference type="Proteomes" id="UP000091820">
    <property type="component" value="Unassembled WGS sequence"/>
</dbReference>
<evidence type="ECO:0000256" key="8">
    <source>
        <dbReference type="PROSITE-ProRule" id="PRU01263"/>
    </source>
</evidence>
<dbReference type="GO" id="GO:0008270">
    <property type="term" value="F:zinc ion binding"/>
    <property type="evidence" value="ECO:0007669"/>
    <property type="project" value="UniProtKB-UniRule"/>
</dbReference>
<feature type="domain" description="C2H2-type" evidence="11">
    <location>
        <begin position="471"/>
        <end position="498"/>
    </location>
</feature>
<dbReference type="Pfam" id="PF12874">
    <property type="entry name" value="zf-met"/>
    <property type="match status" value="3"/>
</dbReference>
<dbReference type="PROSITE" id="PS51915">
    <property type="entry name" value="ZAD"/>
    <property type="match status" value="1"/>
</dbReference>
<keyword evidence="14" id="KW-1185">Reference proteome</keyword>
<name>A0A1A9W3Y1_9MUSC</name>
<evidence type="ECO:0000256" key="4">
    <source>
        <dbReference type="ARBA" id="ARBA00022771"/>
    </source>
</evidence>
<proteinExistence type="predicted"/>
<accession>A0A1A9W3Y1</accession>
<dbReference type="InterPro" id="IPR012934">
    <property type="entry name" value="Znf_AD"/>
</dbReference>
<feature type="domain" description="C2H2-type" evidence="11">
    <location>
        <begin position="383"/>
        <end position="410"/>
    </location>
</feature>
<feature type="domain" description="C2H2-type" evidence="11">
    <location>
        <begin position="443"/>
        <end position="470"/>
    </location>
</feature>
<keyword evidence="5 8" id="KW-0862">Zinc</keyword>
<dbReference type="SMART" id="SM00355">
    <property type="entry name" value="ZnF_C2H2"/>
    <property type="match status" value="8"/>
</dbReference>
<feature type="compositionally biased region" description="Polar residues" evidence="10">
    <location>
        <begin position="282"/>
        <end position="293"/>
    </location>
</feature>
<protein>
    <recommendedName>
        <fullName evidence="15">Protein krueppel</fullName>
    </recommendedName>
</protein>
<dbReference type="AlphaFoldDB" id="A0A1A9W3Y1"/>
<keyword evidence="3" id="KW-0677">Repeat</keyword>
<reference evidence="13" key="2">
    <citation type="submission" date="2020-05" db="UniProtKB">
        <authorList>
            <consortium name="EnsemblMetazoa"/>
        </authorList>
    </citation>
    <scope>IDENTIFICATION</scope>
    <source>
        <strain evidence="13">IAEA</strain>
    </source>
</reference>
<feature type="region of interest" description="Disordered" evidence="10">
    <location>
        <begin position="570"/>
        <end position="594"/>
    </location>
</feature>
<dbReference type="EnsemblMetazoa" id="GBRI005484-RA">
    <property type="protein sequence ID" value="GBRI005484-PA"/>
    <property type="gene ID" value="GBRI005484"/>
</dbReference>
<feature type="coiled-coil region" evidence="9">
    <location>
        <begin position="181"/>
        <end position="208"/>
    </location>
</feature>
<keyword evidence="4 7" id="KW-0863">Zinc-finger</keyword>
<comment type="subcellular location">
    <subcellularLocation>
        <location evidence="1">Nucleus</location>
    </subcellularLocation>
</comment>
<feature type="compositionally biased region" description="Basic and acidic residues" evidence="10">
    <location>
        <begin position="577"/>
        <end position="588"/>
    </location>
</feature>
<evidence type="ECO:0000256" key="1">
    <source>
        <dbReference type="ARBA" id="ARBA00004123"/>
    </source>
</evidence>
<evidence type="ECO:0000256" key="7">
    <source>
        <dbReference type="PROSITE-ProRule" id="PRU00042"/>
    </source>
</evidence>
<feature type="compositionally biased region" description="Acidic residues" evidence="10">
    <location>
        <begin position="642"/>
        <end position="652"/>
    </location>
</feature>
<dbReference type="SUPFAM" id="SSF57716">
    <property type="entry name" value="Glucocorticoid receptor-like (DNA-binding domain)"/>
    <property type="match status" value="1"/>
</dbReference>
<evidence type="ECO:0000313" key="13">
    <source>
        <dbReference type="EnsemblMetazoa" id="GBRI005484-PA"/>
    </source>
</evidence>
<dbReference type="FunFam" id="3.30.160.60:FF:000446">
    <property type="entry name" value="Zinc finger protein"/>
    <property type="match status" value="1"/>
</dbReference>
<dbReference type="InterPro" id="IPR050888">
    <property type="entry name" value="ZnF_C2H2-type_TF"/>
</dbReference>
<keyword evidence="2 8" id="KW-0479">Metal-binding</keyword>
<feature type="domain" description="C2H2-type" evidence="11">
    <location>
        <begin position="414"/>
        <end position="442"/>
    </location>
</feature>
<evidence type="ECO:0008006" key="15">
    <source>
        <dbReference type="Google" id="ProtNLM"/>
    </source>
</evidence>
<keyword evidence="6" id="KW-0539">Nucleus</keyword>
<feature type="domain" description="C2H2-type" evidence="11">
    <location>
        <begin position="554"/>
        <end position="582"/>
    </location>
</feature>
<feature type="domain" description="C2H2-type" evidence="11">
    <location>
        <begin position="526"/>
        <end position="553"/>
    </location>
</feature>
<evidence type="ECO:0000256" key="2">
    <source>
        <dbReference type="ARBA" id="ARBA00022723"/>
    </source>
</evidence>
<evidence type="ECO:0000313" key="14">
    <source>
        <dbReference type="Proteomes" id="UP000091820"/>
    </source>
</evidence>
<dbReference type="GO" id="GO:0005634">
    <property type="term" value="C:nucleus"/>
    <property type="evidence" value="ECO:0007669"/>
    <property type="project" value="UniProtKB-SubCell"/>
</dbReference>
<dbReference type="InterPro" id="IPR036236">
    <property type="entry name" value="Znf_C2H2_sf"/>
</dbReference>
<evidence type="ECO:0000259" key="11">
    <source>
        <dbReference type="PROSITE" id="PS50157"/>
    </source>
</evidence>
<feature type="region of interest" description="Disordered" evidence="10">
    <location>
        <begin position="631"/>
        <end position="661"/>
    </location>
</feature>
<dbReference type="Gene3D" id="3.30.160.60">
    <property type="entry name" value="Classic Zinc Finger"/>
    <property type="match status" value="5"/>
</dbReference>
<evidence type="ECO:0000259" key="12">
    <source>
        <dbReference type="PROSITE" id="PS51915"/>
    </source>
</evidence>
<dbReference type="PROSITE" id="PS00028">
    <property type="entry name" value="ZINC_FINGER_C2H2_1"/>
    <property type="match status" value="8"/>
</dbReference>
<feature type="binding site" evidence="8">
    <location>
        <position position="25"/>
    </location>
    <ligand>
        <name>Zn(2+)</name>
        <dbReference type="ChEBI" id="CHEBI:29105"/>
    </ligand>
</feature>
<evidence type="ECO:0000256" key="3">
    <source>
        <dbReference type="ARBA" id="ARBA00022737"/>
    </source>
</evidence>
<dbReference type="Pfam" id="PF00096">
    <property type="entry name" value="zf-C2H2"/>
    <property type="match status" value="3"/>
</dbReference>
<dbReference type="Gene3D" id="3.40.1800.20">
    <property type="match status" value="1"/>
</dbReference>
<sequence>MPLELTTDYANPDVDNSWLNWCRLCAKQQEEEAEVLNVFDKNEPVDNTLATTIGKYFWVNIKKEDRISTCLCRDCYTLIEELVLFTERVHKVQNMFYLLDNRKPVTLVQAQEARKECGLIDEKWQHFIRKHNISINHYEVDGNELHYINAEDTMKIQDESLHSIQLEVCEEESEVIEEAENIQVTELVANEEEELINLEDQNRGQEEEIYEYDMVEFKGEQSGNYETKKCMALKRKKSDEKSADEEVEECDSFQEIIRKTIEDDVEQKQHKKRRLSFEEQDVVTSNDDQTANEKSAKSTEGEEEEFIYFDEETKFNTEKSVSDELGLLLKQRPRGRPTNSSRGYQSTYRYTCETCKRKYKNPNIYRKHMETKHKVKIDQLPDFVCDVCNKDCQTESNLKKHKRQHMSTEEKLVIPCPYCGRKFSQMNAMRVHVNSIHHQLKPYICDQCGRACKTLAGLNEHQLVHTNECPFECEICKSRFKNKARLKCHMDIHTDTAIVCPDCGLKLNTRRTYLAHRLVHSDVKRFKCEFCDAAFKRSKAFKNHLILHTGMRPYKCNFCDKTFSNGSNCRSHKKKTHPMELAESEAKGQKSLPVTVPRLEDLKSVKNVVVQPRKTKRQGESLPNRLRALLQTSEEKANSTDVTEDDRDDNETSTEHYDHYEMYDAIEESEETDNAENFEDGEGETVVYQIIDVI</sequence>
<dbReference type="VEuPathDB" id="VectorBase:GBRI005484"/>
<organism evidence="13 14">
    <name type="scientific">Glossina brevipalpis</name>
    <dbReference type="NCBI Taxonomy" id="37001"/>
    <lineage>
        <taxon>Eukaryota</taxon>
        <taxon>Metazoa</taxon>
        <taxon>Ecdysozoa</taxon>
        <taxon>Arthropoda</taxon>
        <taxon>Hexapoda</taxon>
        <taxon>Insecta</taxon>
        <taxon>Pterygota</taxon>
        <taxon>Neoptera</taxon>
        <taxon>Endopterygota</taxon>
        <taxon>Diptera</taxon>
        <taxon>Brachycera</taxon>
        <taxon>Muscomorpha</taxon>
        <taxon>Hippoboscoidea</taxon>
        <taxon>Glossinidae</taxon>
        <taxon>Glossina</taxon>
    </lineage>
</organism>
<reference evidence="14" key="1">
    <citation type="submission" date="2014-03" db="EMBL/GenBank/DDBJ databases">
        <authorList>
            <person name="Aksoy S."/>
            <person name="Warren W."/>
            <person name="Wilson R.K."/>
        </authorList>
    </citation>
    <scope>NUCLEOTIDE SEQUENCE [LARGE SCALE GENOMIC DNA]</scope>
    <source>
        <strain evidence="14">IAEA</strain>
    </source>
</reference>
<feature type="binding site" evidence="8">
    <location>
        <position position="75"/>
    </location>
    <ligand>
        <name>Zn(2+)</name>
        <dbReference type="ChEBI" id="CHEBI:29105"/>
    </ligand>
</feature>
<dbReference type="SUPFAM" id="SSF57667">
    <property type="entry name" value="beta-beta-alpha zinc fingers"/>
    <property type="match status" value="4"/>
</dbReference>
<evidence type="ECO:0000256" key="6">
    <source>
        <dbReference type="ARBA" id="ARBA00023242"/>
    </source>
</evidence>
<feature type="region of interest" description="Disordered" evidence="10">
    <location>
        <begin position="268"/>
        <end position="304"/>
    </location>
</feature>
<feature type="binding site" evidence="8">
    <location>
        <position position="72"/>
    </location>
    <ligand>
        <name>Zn(2+)</name>
        <dbReference type="ChEBI" id="CHEBI:29105"/>
    </ligand>
</feature>
<evidence type="ECO:0000256" key="9">
    <source>
        <dbReference type="SAM" id="Coils"/>
    </source>
</evidence>
<dbReference type="STRING" id="37001.A0A1A9W3Y1"/>
<dbReference type="InterPro" id="IPR013087">
    <property type="entry name" value="Znf_C2H2_type"/>
</dbReference>
<evidence type="ECO:0000256" key="10">
    <source>
        <dbReference type="SAM" id="MobiDB-lite"/>
    </source>
</evidence>
<dbReference type="PANTHER" id="PTHR24406">
    <property type="entry name" value="TRANSCRIPTIONAL REPRESSOR CTCFL-RELATED"/>
    <property type="match status" value="1"/>
</dbReference>
<feature type="domain" description="ZAD" evidence="12">
    <location>
        <begin position="20"/>
        <end position="99"/>
    </location>
</feature>
<dbReference type="Pfam" id="PF07776">
    <property type="entry name" value="zf-AD"/>
    <property type="match status" value="1"/>
</dbReference>
<dbReference type="PROSITE" id="PS50157">
    <property type="entry name" value="ZINC_FINGER_C2H2_2"/>
    <property type="match status" value="6"/>
</dbReference>